<feature type="active site" description="Proton acceptor" evidence="13">
    <location>
        <position position="432"/>
    </location>
</feature>
<dbReference type="InterPro" id="IPR023753">
    <property type="entry name" value="FAD/NAD-binding_dom"/>
</dbReference>
<dbReference type="AlphaFoldDB" id="A0A3N6WN32"/>
<dbReference type="EC" id="1.8.1.4" evidence="3 16"/>
<feature type="binding site" evidence="14">
    <location>
        <position position="262"/>
    </location>
    <ligand>
        <name>NAD(+)</name>
        <dbReference type="ChEBI" id="CHEBI:57540"/>
    </ligand>
</feature>
<sequence>MTDDVDIVVLGGGSAGYACALRASQLGLSVVLIDRDRLGGTCLHRGCIPTKALLHVAELADHAREAPDLGVMMEVRDIDLDRVHDYKDAVVERLARGLEALVASRGIEVVAGVGRLVGPGEIEVDGRRITGRHVVLATGGRPKQVRGIDIDGQHVLTSDDALELDRIPESVIVLGGGVIGCEFASLWRSLGAEVTIVEAQAHLLPTEDATASKHLERAFRRRGITFKLSSLVDKVERTADGVRVVLASGTELDATALLVAVGREAVVDGYADVGVTVKDGLVVTDKRLRTSLPDVFAIGDLVAGPQLAHRGYAHGIFVAEEIAGLAPTPVRDEGVPRVTFTQPEVAAVGLTEAAARAAYGDDVECVSYDLSGNGRSLILGSGGVVKLVRRRGGPVVGVHVVAARAGEMIGEAQLITNLELSPDEVARLVHAHPTQHESLGEAHQALVGRALHGH</sequence>
<comment type="subcellular location">
    <subcellularLocation>
        <location evidence="1">Cytoplasm</location>
    </subcellularLocation>
</comment>
<dbReference type="InterPro" id="IPR004099">
    <property type="entry name" value="Pyr_nucl-diS_OxRdtase_dimer"/>
</dbReference>
<evidence type="ECO:0000259" key="18">
    <source>
        <dbReference type="Pfam" id="PF07992"/>
    </source>
</evidence>
<proteinExistence type="inferred from homology"/>
<dbReference type="NCBIfam" id="TIGR01350">
    <property type="entry name" value="lipoamide_DH"/>
    <property type="match status" value="1"/>
</dbReference>
<dbReference type="InterPro" id="IPR012999">
    <property type="entry name" value="Pyr_OxRdtase_I_AS"/>
</dbReference>
<dbReference type="GO" id="GO:0004148">
    <property type="term" value="F:dihydrolipoyl dehydrogenase (NADH) activity"/>
    <property type="evidence" value="ECO:0007669"/>
    <property type="project" value="UniProtKB-EC"/>
</dbReference>
<feature type="binding site" evidence="14">
    <location>
        <position position="51"/>
    </location>
    <ligand>
        <name>FAD</name>
        <dbReference type="ChEBI" id="CHEBI:57692"/>
    </ligand>
</feature>
<dbReference type="Proteomes" id="UP000275225">
    <property type="component" value="Unassembled WGS sequence"/>
</dbReference>
<evidence type="ECO:0000256" key="2">
    <source>
        <dbReference type="ARBA" id="ARBA00007532"/>
    </source>
</evidence>
<evidence type="ECO:0000256" key="15">
    <source>
        <dbReference type="PIRSR" id="PIRSR000350-4"/>
    </source>
</evidence>
<evidence type="ECO:0000256" key="1">
    <source>
        <dbReference type="ARBA" id="ARBA00004496"/>
    </source>
</evidence>
<evidence type="ECO:0000256" key="16">
    <source>
        <dbReference type="RuleBase" id="RU003692"/>
    </source>
</evidence>
<comment type="cofactor">
    <cofactor evidence="14 16">
        <name>FAD</name>
        <dbReference type="ChEBI" id="CHEBI:57692"/>
    </cofactor>
    <text evidence="14 16">Binds 1 FAD per subunit.</text>
</comment>
<dbReference type="SUPFAM" id="SSF51905">
    <property type="entry name" value="FAD/NAD(P)-binding domain"/>
    <property type="match status" value="1"/>
</dbReference>
<dbReference type="EMBL" id="RQJX01000017">
    <property type="protein sequence ID" value="RQN02753.1"/>
    <property type="molecule type" value="Genomic_DNA"/>
</dbReference>
<evidence type="ECO:0000256" key="11">
    <source>
        <dbReference type="ARBA" id="ARBA00023284"/>
    </source>
</evidence>
<dbReference type="InterPro" id="IPR050151">
    <property type="entry name" value="Class-I_Pyr_Nuc-Dis_Oxidored"/>
</dbReference>
<evidence type="ECO:0000256" key="12">
    <source>
        <dbReference type="ARBA" id="ARBA00049187"/>
    </source>
</evidence>
<dbReference type="FunFam" id="3.30.390.30:FF:000001">
    <property type="entry name" value="Dihydrolipoyl dehydrogenase"/>
    <property type="match status" value="1"/>
</dbReference>
<dbReference type="Pfam" id="PF02852">
    <property type="entry name" value="Pyr_redox_dim"/>
    <property type="match status" value="1"/>
</dbReference>
<accession>A0A3N6WN32</accession>
<evidence type="ECO:0000256" key="5">
    <source>
        <dbReference type="ARBA" id="ARBA00022490"/>
    </source>
</evidence>
<feature type="binding site" evidence="14">
    <location>
        <position position="198"/>
    </location>
    <ligand>
        <name>NAD(+)</name>
        <dbReference type="ChEBI" id="CHEBI:57540"/>
    </ligand>
</feature>
<comment type="catalytic activity">
    <reaction evidence="12 16">
        <text>N(6)-[(R)-dihydrolipoyl]-L-lysyl-[protein] + NAD(+) = N(6)-[(R)-lipoyl]-L-lysyl-[protein] + NADH + H(+)</text>
        <dbReference type="Rhea" id="RHEA:15045"/>
        <dbReference type="Rhea" id="RHEA-COMP:10474"/>
        <dbReference type="Rhea" id="RHEA-COMP:10475"/>
        <dbReference type="ChEBI" id="CHEBI:15378"/>
        <dbReference type="ChEBI" id="CHEBI:57540"/>
        <dbReference type="ChEBI" id="CHEBI:57945"/>
        <dbReference type="ChEBI" id="CHEBI:83099"/>
        <dbReference type="ChEBI" id="CHEBI:83100"/>
        <dbReference type="EC" id="1.8.1.4"/>
    </reaction>
</comment>
<feature type="binding site" evidence="14">
    <location>
        <begin position="175"/>
        <end position="182"/>
    </location>
    <ligand>
        <name>NAD(+)</name>
        <dbReference type="ChEBI" id="CHEBI:57540"/>
    </ligand>
</feature>
<feature type="domain" description="FAD/NAD(P)-binding" evidence="18">
    <location>
        <begin position="6"/>
        <end position="315"/>
    </location>
</feature>
<dbReference type="SUPFAM" id="SSF55424">
    <property type="entry name" value="FAD/NAD-linked reductases, dimerisation (C-terminal) domain"/>
    <property type="match status" value="1"/>
</dbReference>
<keyword evidence="20" id="KW-1185">Reference proteome</keyword>
<dbReference type="RefSeq" id="WP_124237413.1">
    <property type="nucleotide sequence ID" value="NZ_JBHUFI010000014.1"/>
</dbReference>
<dbReference type="Gene3D" id="3.30.390.30">
    <property type="match status" value="1"/>
</dbReference>
<evidence type="ECO:0000259" key="17">
    <source>
        <dbReference type="Pfam" id="PF02852"/>
    </source>
</evidence>
<feature type="binding site" evidence="14">
    <location>
        <position position="300"/>
    </location>
    <ligand>
        <name>FAD</name>
        <dbReference type="ChEBI" id="CHEBI:57692"/>
    </ligand>
</feature>
<dbReference type="PANTHER" id="PTHR22912:SF217">
    <property type="entry name" value="DIHYDROLIPOYL DEHYDROGENASE"/>
    <property type="match status" value="1"/>
</dbReference>
<evidence type="ECO:0000256" key="10">
    <source>
        <dbReference type="ARBA" id="ARBA00023157"/>
    </source>
</evidence>
<dbReference type="PRINTS" id="PR00411">
    <property type="entry name" value="PNDRDTASEI"/>
</dbReference>
<dbReference type="GO" id="GO:0006103">
    <property type="term" value="P:2-oxoglutarate metabolic process"/>
    <property type="evidence" value="ECO:0007669"/>
    <property type="project" value="TreeGrafter"/>
</dbReference>
<evidence type="ECO:0000256" key="7">
    <source>
        <dbReference type="ARBA" id="ARBA00022827"/>
    </source>
</evidence>
<dbReference type="Gene3D" id="3.50.50.60">
    <property type="entry name" value="FAD/NAD(P)-binding domain"/>
    <property type="match status" value="2"/>
</dbReference>
<dbReference type="OrthoDB" id="4763248at2"/>
<protein>
    <recommendedName>
        <fullName evidence="4 16">Dihydrolipoyl dehydrogenase</fullName>
        <ecNumber evidence="3 16">1.8.1.4</ecNumber>
    </recommendedName>
</protein>
<evidence type="ECO:0000256" key="3">
    <source>
        <dbReference type="ARBA" id="ARBA00012608"/>
    </source>
</evidence>
<evidence type="ECO:0000256" key="9">
    <source>
        <dbReference type="ARBA" id="ARBA00023027"/>
    </source>
</evidence>
<evidence type="ECO:0000256" key="13">
    <source>
        <dbReference type="PIRSR" id="PIRSR000350-2"/>
    </source>
</evidence>
<feature type="disulfide bond" description="Redox-active" evidence="15">
    <location>
        <begin position="42"/>
        <end position="47"/>
    </location>
</feature>
<dbReference type="InterPro" id="IPR001100">
    <property type="entry name" value="Pyr_nuc-diS_OxRdtase"/>
</dbReference>
<dbReference type="PIRSF" id="PIRSF000350">
    <property type="entry name" value="Mercury_reductase_MerA"/>
    <property type="match status" value="1"/>
</dbReference>
<dbReference type="GO" id="GO:0005737">
    <property type="term" value="C:cytoplasm"/>
    <property type="evidence" value="ECO:0007669"/>
    <property type="project" value="UniProtKB-SubCell"/>
</dbReference>
<dbReference type="PROSITE" id="PS00076">
    <property type="entry name" value="PYRIDINE_REDOX_1"/>
    <property type="match status" value="1"/>
</dbReference>
<name>A0A3N6WN32_9ACTN</name>
<dbReference type="GO" id="GO:0050660">
    <property type="term" value="F:flavin adenine dinucleotide binding"/>
    <property type="evidence" value="ECO:0007669"/>
    <property type="project" value="InterPro"/>
</dbReference>
<feature type="binding site" evidence="14">
    <location>
        <position position="114"/>
    </location>
    <ligand>
        <name>FAD</name>
        <dbReference type="ChEBI" id="CHEBI:57692"/>
    </ligand>
</feature>
<keyword evidence="9 14" id="KW-0520">NAD</keyword>
<dbReference type="InterPro" id="IPR036188">
    <property type="entry name" value="FAD/NAD-bd_sf"/>
</dbReference>
<keyword evidence="8 16" id="KW-0560">Oxidoreductase</keyword>
<gene>
    <name evidence="19" type="primary">lpdA</name>
    <name evidence="19" type="ORF">EHW97_11985</name>
</gene>
<evidence type="ECO:0000256" key="6">
    <source>
        <dbReference type="ARBA" id="ARBA00022630"/>
    </source>
</evidence>
<evidence type="ECO:0000256" key="14">
    <source>
        <dbReference type="PIRSR" id="PIRSR000350-3"/>
    </source>
</evidence>
<feature type="domain" description="Pyridine nucleotide-disulphide oxidoreductase dimerisation" evidence="17">
    <location>
        <begin position="335"/>
        <end position="442"/>
    </location>
</feature>
<dbReference type="PANTHER" id="PTHR22912">
    <property type="entry name" value="DISULFIDE OXIDOREDUCTASE"/>
    <property type="match status" value="1"/>
</dbReference>
<comment type="caution">
    <text evidence="19">The sequence shown here is derived from an EMBL/GenBank/DDBJ whole genome shotgun (WGS) entry which is preliminary data.</text>
</comment>
<dbReference type="InterPro" id="IPR006258">
    <property type="entry name" value="Lipoamide_DH"/>
</dbReference>
<comment type="miscellaneous">
    <text evidence="16">The active site is a redox-active disulfide bond.</text>
</comment>
<keyword evidence="14" id="KW-0547">Nucleotide-binding</keyword>
<keyword evidence="10" id="KW-1015">Disulfide bond</keyword>
<dbReference type="PRINTS" id="PR00368">
    <property type="entry name" value="FADPNR"/>
</dbReference>
<organism evidence="19 20">
    <name type="scientific">Aeromicrobium camelliae</name>
    <dbReference type="NCBI Taxonomy" id="1538144"/>
    <lineage>
        <taxon>Bacteria</taxon>
        <taxon>Bacillati</taxon>
        <taxon>Actinomycetota</taxon>
        <taxon>Actinomycetes</taxon>
        <taxon>Propionibacteriales</taxon>
        <taxon>Nocardioidaceae</taxon>
        <taxon>Aeromicrobium</taxon>
    </lineage>
</organism>
<evidence type="ECO:0000313" key="19">
    <source>
        <dbReference type="EMBL" id="RQN02753.1"/>
    </source>
</evidence>
<keyword evidence="7 14" id="KW-0274">FAD</keyword>
<evidence type="ECO:0000313" key="20">
    <source>
        <dbReference type="Proteomes" id="UP000275225"/>
    </source>
</evidence>
<evidence type="ECO:0000256" key="8">
    <source>
        <dbReference type="ARBA" id="ARBA00023002"/>
    </source>
</evidence>
<dbReference type="Pfam" id="PF07992">
    <property type="entry name" value="Pyr_redox_2"/>
    <property type="match status" value="1"/>
</dbReference>
<keyword evidence="11 16" id="KW-0676">Redox-active center</keyword>
<dbReference type="InterPro" id="IPR016156">
    <property type="entry name" value="FAD/NAD-linked_Rdtase_dimer_sf"/>
</dbReference>
<evidence type="ECO:0000256" key="4">
    <source>
        <dbReference type="ARBA" id="ARBA00016961"/>
    </source>
</evidence>
<comment type="similarity">
    <text evidence="2 16">Belongs to the class-I pyridine nucleotide-disulfide oxidoreductase family.</text>
</comment>
<keyword evidence="6 16" id="KW-0285">Flavoprotein</keyword>
<reference evidence="19 20" key="1">
    <citation type="submission" date="2018-11" db="EMBL/GenBank/DDBJ databases">
        <authorList>
            <person name="Li F."/>
        </authorList>
    </citation>
    <scope>NUCLEOTIDE SEQUENCE [LARGE SCALE GENOMIC DNA]</scope>
    <source>
        <strain evidence="19 20">YS17T</strain>
    </source>
</reference>
<keyword evidence="5" id="KW-0963">Cytoplasm</keyword>